<dbReference type="Pfam" id="PF24854">
    <property type="entry name" value="DUF7728"/>
    <property type="match status" value="1"/>
</dbReference>
<proteinExistence type="predicted"/>
<feature type="compositionally biased region" description="Basic and acidic residues" evidence="1">
    <location>
        <begin position="322"/>
        <end position="336"/>
    </location>
</feature>
<reference evidence="5 6" key="1">
    <citation type="journal article" date="2018" name="Proc. Natl. Acad. Sci. U.S.A.">
        <title>Linking secondary metabolites to gene clusters through genome sequencing of six diverse Aspergillus species.</title>
        <authorList>
            <person name="Kaerboelling I."/>
            <person name="Vesth T.C."/>
            <person name="Frisvad J.C."/>
            <person name="Nybo J.L."/>
            <person name="Theobald S."/>
            <person name="Kuo A."/>
            <person name="Bowyer P."/>
            <person name="Matsuda Y."/>
            <person name="Mondo S."/>
            <person name="Lyhne E.K."/>
            <person name="Kogle M.E."/>
            <person name="Clum A."/>
            <person name="Lipzen A."/>
            <person name="Salamov A."/>
            <person name="Ngan C.Y."/>
            <person name="Daum C."/>
            <person name="Chiniquy J."/>
            <person name="Barry K."/>
            <person name="LaButti K."/>
            <person name="Haridas S."/>
            <person name="Simmons B.A."/>
            <person name="Magnuson J.K."/>
            <person name="Mortensen U.H."/>
            <person name="Larsen T.O."/>
            <person name="Grigoriev I.V."/>
            <person name="Baker S.E."/>
            <person name="Andersen M.R."/>
        </authorList>
    </citation>
    <scope>NUCLEOTIDE SEQUENCE [LARGE SCALE GENOMIC DNA]</scope>
    <source>
        <strain evidence="5 6">IBT 24754</strain>
    </source>
</reference>
<feature type="chain" id="PRO_5015431350" description="DUF7728 domain-containing protein" evidence="3">
    <location>
        <begin position="20"/>
        <end position="364"/>
    </location>
</feature>
<dbReference type="VEuPathDB" id="FungiDB:P175DRAFT_0501930"/>
<feature type="transmembrane region" description="Helical" evidence="2">
    <location>
        <begin position="286"/>
        <end position="315"/>
    </location>
</feature>
<keyword evidence="3" id="KW-0732">Signal</keyword>
<feature type="region of interest" description="Disordered" evidence="1">
    <location>
        <begin position="225"/>
        <end position="275"/>
    </location>
</feature>
<evidence type="ECO:0000256" key="1">
    <source>
        <dbReference type="SAM" id="MobiDB-lite"/>
    </source>
</evidence>
<feature type="compositionally biased region" description="Pro residues" evidence="1">
    <location>
        <begin position="250"/>
        <end position="260"/>
    </location>
</feature>
<dbReference type="EMBL" id="MSFN02000005">
    <property type="protein sequence ID" value="PTU19760.1"/>
    <property type="molecule type" value="Genomic_DNA"/>
</dbReference>
<dbReference type="Proteomes" id="UP000244073">
    <property type="component" value="Unassembled WGS sequence"/>
</dbReference>
<sequence length="364" mass="40027">MTLRSFLLGSVLALSSARALLVVPEVESDAFAFPGDTVSILPLEAQAAQKQQIDLPCTECPFAIQSGDETYLSLEFSIEDGVLLANDHHIFPPAPPSPITAVQRHLTDGEESQPVPLGYAVEMMPLPSPPEEPFDMVAVRFTVLDLDGYPVPLDTVAITLIHDAEGNLFMVKTDIEKTADRASWKKCDGKPKCLRRFMVERIRSMFGAAKERLVGMFKGKGCKGLKGLPPPPFPPRPHHDELDHDFPGHHSPPPPPPPPPADHRHSHGKPHHGDWQRTAHRVVRFIVVPAILGVFAGLAASALGMIVGQLAVFMWRRYRRSSPKETLEPGSRDEKQGLMTQSVEELPPAYRDEEAPAEEVADKS</sequence>
<feature type="signal peptide" evidence="3">
    <location>
        <begin position="1"/>
        <end position="19"/>
    </location>
</feature>
<dbReference type="PANTHER" id="PTHR40622:SF2">
    <property type="match status" value="1"/>
</dbReference>
<comment type="caution">
    <text evidence="5">The sequence shown here is derived from an EMBL/GenBank/DDBJ whole genome shotgun (WGS) entry which is preliminary data.</text>
</comment>
<evidence type="ECO:0000256" key="3">
    <source>
        <dbReference type="SAM" id="SignalP"/>
    </source>
</evidence>
<keyword evidence="2" id="KW-0472">Membrane</keyword>
<evidence type="ECO:0000256" key="2">
    <source>
        <dbReference type="SAM" id="Phobius"/>
    </source>
</evidence>
<evidence type="ECO:0000259" key="4">
    <source>
        <dbReference type="Pfam" id="PF24854"/>
    </source>
</evidence>
<organism evidence="5 6">
    <name type="scientific">Aspergillus ochraceoroseus IBT 24754</name>
    <dbReference type="NCBI Taxonomy" id="1392256"/>
    <lineage>
        <taxon>Eukaryota</taxon>
        <taxon>Fungi</taxon>
        <taxon>Dikarya</taxon>
        <taxon>Ascomycota</taxon>
        <taxon>Pezizomycotina</taxon>
        <taxon>Eurotiomycetes</taxon>
        <taxon>Eurotiomycetidae</taxon>
        <taxon>Eurotiales</taxon>
        <taxon>Aspergillaceae</taxon>
        <taxon>Aspergillus</taxon>
        <taxon>Aspergillus subgen. Nidulantes</taxon>
    </lineage>
</organism>
<feature type="region of interest" description="Disordered" evidence="1">
    <location>
        <begin position="321"/>
        <end position="364"/>
    </location>
</feature>
<name>A0A2T5LU06_9EURO</name>
<gene>
    <name evidence="5" type="ORF">P175DRAFT_0501930</name>
</gene>
<dbReference type="OrthoDB" id="5409353at2759"/>
<dbReference type="PANTHER" id="PTHR40622">
    <property type="match status" value="1"/>
</dbReference>
<feature type="domain" description="DUF7728" evidence="4">
    <location>
        <begin position="49"/>
        <end position="176"/>
    </location>
</feature>
<accession>A0A2T5LU06</accession>
<dbReference type="AlphaFoldDB" id="A0A2T5LU06"/>
<evidence type="ECO:0000313" key="5">
    <source>
        <dbReference type="EMBL" id="PTU19760.1"/>
    </source>
</evidence>
<keyword evidence="2" id="KW-0812">Transmembrane</keyword>
<protein>
    <recommendedName>
        <fullName evidence="4">DUF7728 domain-containing protein</fullName>
    </recommendedName>
</protein>
<keyword evidence="2" id="KW-1133">Transmembrane helix</keyword>
<evidence type="ECO:0000313" key="6">
    <source>
        <dbReference type="Proteomes" id="UP000244073"/>
    </source>
</evidence>
<dbReference type="RefSeq" id="XP_040751152.1">
    <property type="nucleotide sequence ID" value="XM_040897271.1"/>
</dbReference>
<feature type="compositionally biased region" description="Basic and acidic residues" evidence="1">
    <location>
        <begin position="350"/>
        <end position="364"/>
    </location>
</feature>
<dbReference type="InterPro" id="IPR056145">
    <property type="entry name" value="DUF7728"/>
</dbReference>
<feature type="compositionally biased region" description="Basic and acidic residues" evidence="1">
    <location>
        <begin position="237"/>
        <end position="248"/>
    </location>
</feature>
<dbReference type="GeneID" id="63814153"/>